<evidence type="ECO:0000256" key="1">
    <source>
        <dbReference type="ARBA" id="ARBA00023180"/>
    </source>
</evidence>
<keyword evidence="4" id="KW-1185">Reference proteome</keyword>
<accession>A0A8J2H349</accession>
<name>A0A8J2H349_COTCN</name>
<dbReference type="SUPFAM" id="SSF53474">
    <property type="entry name" value="alpha/beta-Hydrolases"/>
    <property type="match status" value="1"/>
</dbReference>
<reference evidence="3" key="1">
    <citation type="submission" date="2021-04" db="EMBL/GenBank/DDBJ databases">
        <authorList>
            <person name="Chebbi M.A.C M."/>
        </authorList>
    </citation>
    <scope>NUCLEOTIDE SEQUENCE</scope>
</reference>
<proteinExistence type="predicted"/>
<dbReference type="Pfam" id="PF00135">
    <property type="entry name" value="COesterase"/>
    <property type="match status" value="1"/>
</dbReference>
<gene>
    <name evidence="3" type="ORF">HICCMSTLAB_LOCUS513</name>
</gene>
<evidence type="ECO:0000259" key="2">
    <source>
        <dbReference type="Pfam" id="PF00135"/>
    </source>
</evidence>
<feature type="domain" description="Carboxylesterase type B" evidence="2">
    <location>
        <begin position="23"/>
        <end position="109"/>
    </location>
</feature>
<organism evidence="3 4">
    <name type="scientific">Cotesia congregata</name>
    <name type="common">Parasitoid wasp</name>
    <name type="synonym">Apanteles congregatus</name>
    <dbReference type="NCBI Taxonomy" id="51543"/>
    <lineage>
        <taxon>Eukaryota</taxon>
        <taxon>Metazoa</taxon>
        <taxon>Ecdysozoa</taxon>
        <taxon>Arthropoda</taxon>
        <taxon>Hexapoda</taxon>
        <taxon>Insecta</taxon>
        <taxon>Pterygota</taxon>
        <taxon>Neoptera</taxon>
        <taxon>Endopterygota</taxon>
        <taxon>Hymenoptera</taxon>
        <taxon>Apocrita</taxon>
        <taxon>Ichneumonoidea</taxon>
        <taxon>Braconidae</taxon>
        <taxon>Microgastrinae</taxon>
        <taxon>Cotesia</taxon>
    </lineage>
</organism>
<dbReference type="AlphaFoldDB" id="A0A8J2H349"/>
<comment type="caution">
    <text evidence="3">The sequence shown here is derived from an EMBL/GenBank/DDBJ whole genome shotgun (WGS) entry which is preliminary data.</text>
</comment>
<keyword evidence="1" id="KW-0325">Glycoprotein</keyword>
<dbReference type="EMBL" id="CAJNRD030001114">
    <property type="protein sequence ID" value="CAG5073593.1"/>
    <property type="molecule type" value="Genomic_DNA"/>
</dbReference>
<dbReference type="Gene3D" id="3.40.50.1820">
    <property type="entry name" value="alpha/beta hydrolase"/>
    <property type="match status" value="1"/>
</dbReference>
<sequence>MLRVRIDHYSKETSVVQKLFDTDLEGTALLEEAFYLFNAKILEKRGIAKPVSYPTEQIIHQRFIELWTNFAKTGNPNEETSELISVEWKPVDNSSDYNCLKISEDLCTIRVSDILHQLEEFAQKKN</sequence>
<evidence type="ECO:0000313" key="3">
    <source>
        <dbReference type="EMBL" id="CAG5073593.1"/>
    </source>
</evidence>
<evidence type="ECO:0000313" key="4">
    <source>
        <dbReference type="Proteomes" id="UP000786811"/>
    </source>
</evidence>
<dbReference type="Proteomes" id="UP000786811">
    <property type="component" value="Unassembled WGS sequence"/>
</dbReference>
<dbReference type="InterPro" id="IPR002018">
    <property type="entry name" value="CarbesteraseB"/>
</dbReference>
<dbReference type="InterPro" id="IPR029058">
    <property type="entry name" value="AB_hydrolase_fold"/>
</dbReference>
<protein>
    <recommendedName>
        <fullName evidence="2">Carboxylesterase type B domain-containing protein</fullName>
    </recommendedName>
</protein>
<dbReference type="OrthoDB" id="19653at2759"/>